<accession>A0ABW4YZA2</accession>
<gene>
    <name evidence="1" type="ORF">ACFSNC_15010</name>
</gene>
<dbReference type="EMBL" id="JBHUHD010000001">
    <property type="protein sequence ID" value="MFD2141721.1"/>
    <property type="molecule type" value="Genomic_DNA"/>
</dbReference>
<dbReference type="PANTHER" id="PTHR42905:SF5">
    <property type="entry name" value="CARBOXYVINYL-CARBOXYPHOSPHONATE PHOSPHORYLMUTASE, CHLOROPLASTIC"/>
    <property type="match status" value="1"/>
</dbReference>
<dbReference type="SUPFAM" id="SSF51621">
    <property type="entry name" value="Phosphoenolpyruvate/pyruvate domain"/>
    <property type="match status" value="1"/>
</dbReference>
<dbReference type="PANTHER" id="PTHR42905">
    <property type="entry name" value="PHOSPHOENOLPYRUVATE CARBOXYLASE"/>
    <property type="match status" value="1"/>
</dbReference>
<sequence>MSARATFRSLLEAPELLILPGVYDAFSARIAESVGFRGLSAGGNSTTGGLLAGPDLGQSNMRDIADAYGRICDAVQIPVTVDADTGFGSVHNTWQMVRAFERAGVAAIQINDQAFPNRCHYFPGRQIVPAAEMIGRIKAALDARRDTSLSLVARTDVGAENLDEAIERCQLYLEAGADYAKAQGIDSEAGLSRLVAEVPCPITATLSQAADNDLLDFADMERIGLAGVTLPTIAIYAAMQGQLAVMRALREGRSFRAIGATLPSAQAYYELVGLHREMERELEFEKSAAAVIDAARARRDP</sequence>
<dbReference type="CDD" id="cd00377">
    <property type="entry name" value="ICL_PEPM"/>
    <property type="match status" value="1"/>
</dbReference>
<comment type="caution">
    <text evidence="1">The sequence shown here is derived from an EMBL/GenBank/DDBJ whole genome shotgun (WGS) entry which is preliminary data.</text>
</comment>
<dbReference type="InterPro" id="IPR015813">
    <property type="entry name" value="Pyrv/PenolPyrv_kinase-like_dom"/>
</dbReference>
<dbReference type="InterPro" id="IPR040442">
    <property type="entry name" value="Pyrv_kinase-like_dom_sf"/>
</dbReference>
<dbReference type="Pfam" id="PF13714">
    <property type="entry name" value="PEP_mutase"/>
    <property type="match status" value="1"/>
</dbReference>
<evidence type="ECO:0000313" key="2">
    <source>
        <dbReference type="Proteomes" id="UP001597299"/>
    </source>
</evidence>
<evidence type="ECO:0000313" key="1">
    <source>
        <dbReference type="EMBL" id="MFD2141721.1"/>
    </source>
</evidence>
<dbReference type="Proteomes" id="UP001597299">
    <property type="component" value="Unassembled WGS sequence"/>
</dbReference>
<reference evidence="2" key="1">
    <citation type="journal article" date="2019" name="Int. J. Syst. Evol. Microbiol.">
        <title>The Global Catalogue of Microorganisms (GCM) 10K type strain sequencing project: providing services to taxonomists for standard genome sequencing and annotation.</title>
        <authorList>
            <consortium name="The Broad Institute Genomics Platform"/>
            <consortium name="The Broad Institute Genome Sequencing Center for Infectious Disease"/>
            <person name="Wu L."/>
            <person name="Ma J."/>
        </authorList>
    </citation>
    <scope>NUCLEOTIDE SEQUENCE [LARGE SCALE GENOMIC DNA]</scope>
    <source>
        <strain evidence="2">CCM 7435</strain>
    </source>
</reference>
<name>A0ABW4YZA2_9HYPH</name>
<protein>
    <submittedName>
        <fullName evidence="1">Oxaloacetate decarboxylase</fullName>
    </submittedName>
</protein>
<dbReference type="Gene3D" id="3.20.20.60">
    <property type="entry name" value="Phosphoenolpyruvate-binding domains"/>
    <property type="match status" value="1"/>
</dbReference>
<organism evidence="1 2">
    <name type="scientific">Ancylobacter oerskovii</name>
    <dbReference type="NCBI Taxonomy" id="459519"/>
    <lineage>
        <taxon>Bacteria</taxon>
        <taxon>Pseudomonadati</taxon>
        <taxon>Pseudomonadota</taxon>
        <taxon>Alphaproteobacteria</taxon>
        <taxon>Hyphomicrobiales</taxon>
        <taxon>Xanthobacteraceae</taxon>
        <taxon>Ancylobacter</taxon>
    </lineage>
</organism>
<dbReference type="RefSeq" id="WP_213352604.1">
    <property type="nucleotide sequence ID" value="NZ_JAHBGB010000027.1"/>
</dbReference>
<dbReference type="InterPro" id="IPR039556">
    <property type="entry name" value="ICL/PEPM"/>
</dbReference>
<keyword evidence="2" id="KW-1185">Reference proteome</keyword>
<proteinExistence type="predicted"/>